<keyword evidence="2" id="KW-1185">Reference proteome</keyword>
<gene>
    <name evidence="1" type="ORF">MML48_6g00009937</name>
</gene>
<dbReference type="Proteomes" id="UP001056778">
    <property type="component" value="Chromosome 6"/>
</dbReference>
<dbReference type="EMBL" id="CM043020">
    <property type="protein sequence ID" value="KAI4460279.1"/>
    <property type="molecule type" value="Genomic_DNA"/>
</dbReference>
<name>A0ACB9T0F4_HOLOL</name>
<accession>A0ACB9T0F4</accession>
<protein>
    <submittedName>
        <fullName evidence="1">Uncharacterized protein</fullName>
    </submittedName>
</protein>
<proteinExistence type="predicted"/>
<reference evidence="1" key="1">
    <citation type="submission" date="2022-04" db="EMBL/GenBank/DDBJ databases">
        <title>Chromosome-scale genome assembly of Holotrichia oblita Faldermann.</title>
        <authorList>
            <person name="Rongchong L."/>
        </authorList>
    </citation>
    <scope>NUCLEOTIDE SEQUENCE</scope>
    <source>
        <strain evidence="1">81SQS9</strain>
    </source>
</reference>
<evidence type="ECO:0000313" key="1">
    <source>
        <dbReference type="EMBL" id="KAI4460279.1"/>
    </source>
</evidence>
<evidence type="ECO:0000313" key="2">
    <source>
        <dbReference type="Proteomes" id="UP001056778"/>
    </source>
</evidence>
<comment type="caution">
    <text evidence="1">The sequence shown here is derived from an EMBL/GenBank/DDBJ whole genome shotgun (WGS) entry which is preliminary data.</text>
</comment>
<organism evidence="1 2">
    <name type="scientific">Holotrichia oblita</name>
    <name type="common">Chafer beetle</name>
    <dbReference type="NCBI Taxonomy" id="644536"/>
    <lineage>
        <taxon>Eukaryota</taxon>
        <taxon>Metazoa</taxon>
        <taxon>Ecdysozoa</taxon>
        <taxon>Arthropoda</taxon>
        <taxon>Hexapoda</taxon>
        <taxon>Insecta</taxon>
        <taxon>Pterygota</taxon>
        <taxon>Neoptera</taxon>
        <taxon>Endopterygota</taxon>
        <taxon>Coleoptera</taxon>
        <taxon>Polyphaga</taxon>
        <taxon>Scarabaeiformia</taxon>
        <taxon>Scarabaeidae</taxon>
        <taxon>Melolonthinae</taxon>
        <taxon>Holotrichia</taxon>
    </lineage>
</organism>
<sequence length="453" mass="52730">MTFSNNSWITEKTLALQRRTSSISEPTIGALKIYLNHTKPVSDSKFKTMDNQLVRSRSVSPKNVRWEDEKGAQKFGAKNVLYERSSSLPPKLVLSPVSSPSLQRRRQDTNLKRTTIIRSSSPQKLVFTETSRPVSPVIKRKVISPVKPQQKTTVRPISPEIRSRSVSPKIEKLPRSISPETLYFSQTTRPVSPMVEASRRSIEDLPETVIRSPSYRKIQSLHGESLDFIKRRIPRSRSAGEADDKHFKIDLLNSDPPSLTQSTSSIDSLKEYQSYVKEIIYSTKKSDRFKDLSKFYSTIERLGELEKTTSSTDLRPRRKNEEEIIDYDRWREVRQREKAEKELSTIYRELKQTQKEKDFLFMPKQVEAYKWKKDFDWGLRIKEKSVEDIKDEFERLKIKKTNLQDLEYAKDVYKPLWRGNSVVNLAQNMVEKRSQSEGRGVTARQKKSNLNGY</sequence>